<dbReference type="EMBL" id="NIVC01000239">
    <property type="protein sequence ID" value="PAA87276.1"/>
    <property type="molecule type" value="Genomic_DNA"/>
</dbReference>
<evidence type="ECO:0000256" key="11">
    <source>
        <dbReference type="ARBA" id="ARBA00047273"/>
    </source>
</evidence>
<dbReference type="GO" id="GO:0005783">
    <property type="term" value="C:endoplasmic reticulum"/>
    <property type="evidence" value="ECO:0007669"/>
    <property type="project" value="UniProtKB-SubCell"/>
</dbReference>
<evidence type="ECO:0000256" key="9">
    <source>
        <dbReference type="ARBA" id="ARBA00026232"/>
    </source>
</evidence>
<reference evidence="14 15" key="1">
    <citation type="submission" date="2017-06" db="EMBL/GenBank/DDBJ databases">
        <title>A platform for efficient transgenesis in Macrostomum lignano, a flatworm model organism for stem cell research.</title>
        <authorList>
            <person name="Berezikov E."/>
        </authorList>
    </citation>
    <scope>NUCLEOTIDE SEQUENCE [LARGE SCALE GENOMIC DNA]</scope>
    <source>
        <strain evidence="14">DV1</strain>
        <tissue evidence="14">Whole organism</tissue>
    </source>
</reference>
<keyword evidence="4" id="KW-0808">Transferase</keyword>
<dbReference type="Gene3D" id="3.40.50.11350">
    <property type="match status" value="1"/>
</dbReference>
<dbReference type="EC" id="2.4.1.221" evidence="3"/>
<comment type="catalytic activity">
    <reaction evidence="11">
        <text>L-threonyl-[protein] + GDP-beta-L-fucose = 3-O-(alpha-L-fucosyl)-L-threonyl-[protein] + GDP + H(+)</text>
        <dbReference type="Rhea" id="RHEA:70491"/>
        <dbReference type="Rhea" id="RHEA-COMP:11060"/>
        <dbReference type="Rhea" id="RHEA-COMP:17915"/>
        <dbReference type="ChEBI" id="CHEBI:15378"/>
        <dbReference type="ChEBI" id="CHEBI:30013"/>
        <dbReference type="ChEBI" id="CHEBI:57273"/>
        <dbReference type="ChEBI" id="CHEBI:58189"/>
        <dbReference type="ChEBI" id="CHEBI:189631"/>
        <dbReference type="EC" id="2.4.1.221"/>
    </reaction>
    <physiologicalReaction direction="left-to-right" evidence="11">
        <dbReference type="Rhea" id="RHEA:70492"/>
    </physiologicalReaction>
</comment>
<dbReference type="PANTHER" id="PTHR13398:SF0">
    <property type="entry name" value="GDP-FUCOSE PROTEIN O-FUCOSYLTRANSFERASE 2"/>
    <property type="match status" value="1"/>
</dbReference>
<dbReference type="AlphaFoldDB" id="A0A267GMM8"/>
<comment type="similarity">
    <text evidence="8">Belongs to the glycosyltransferase 68 family.</text>
</comment>
<keyword evidence="13" id="KW-0732">Signal</keyword>
<feature type="signal peptide" evidence="13">
    <location>
        <begin position="1"/>
        <end position="25"/>
    </location>
</feature>
<evidence type="ECO:0000256" key="1">
    <source>
        <dbReference type="ARBA" id="ARBA00004240"/>
    </source>
</evidence>
<evidence type="ECO:0000256" key="6">
    <source>
        <dbReference type="ARBA" id="ARBA00023253"/>
    </source>
</evidence>
<evidence type="ECO:0000256" key="8">
    <source>
        <dbReference type="ARBA" id="ARBA00025803"/>
    </source>
</evidence>
<comment type="pathway">
    <text evidence="2">Protein modification; protein glycosylation.</text>
</comment>
<keyword evidence="7" id="KW-0119">Carbohydrate metabolism</keyword>
<evidence type="ECO:0000256" key="10">
    <source>
        <dbReference type="ARBA" id="ARBA00033083"/>
    </source>
</evidence>
<feature type="chain" id="PRO_5012447522" description="GDP-fucose protein O-fucosyltransferase 2" evidence="13">
    <location>
        <begin position="26"/>
        <end position="438"/>
    </location>
</feature>
<keyword evidence="6" id="KW-0294">Fucose metabolism</keyword>
<dbReference type="GO" id="GO:0006004">
    <property type="term" value="P:fucose metabolic process"/>
    <property type="evidence" value="ECO:0007669"/>
    <property type="project" value="UniProtKB-KW"/>
</dbReference>
<sequence length="438" mass="49929">MNSVWISFCFSIMLLNNLKILGADGLRTSYLLYDVNYGEGFNLRRDVYIRFANLVRFLNLYQSQTKWTLVLPPWGQLYHWFNNRSLGQLPWSTFFDLPSLNLFVPVLEFDQFQAETNRSPISKVYYMESLPFTDGKWLERVEPRPCKGRHSYYYSSTHQHWFGWMYGYGERQPISEFSCLGVQAEAKTLVDFVVSLGPVRSVMFDRGESVIHGSYSEWSPEWWTARRSMVFSKRLRKLAAEFRQQYLNSTDVADGTVRPADWRRLRAAEGSAIGGPYLAAHLRRLDFLRAHPDATPSIGSAASQLIRLSRSLGLSTVFLATDDPEAESQLTEQLLKAGAADIRLVRFANSAAAESLTDGELAILDQIVGSHARHFVGSRASTFTYRLVEERSLLGFARSSSIGVFCKGVEDDCEPGTYWAPQYEPRFTLTGENSREEL</sequence>
<evidence type="ECO:0000256" key="4">
    <source>
        <dbReference type="ARBA" id="ARBA00022679"/>
    </source>
</evidence>
<evidence type="ECO:0000256" key="3">
    <source>
        <dbReference type="ARBA" id="ARBA00012196"/>
    </source>
</evidence>
<dbReference type="PANTHER" id="PTHR13398">
    <property type="entry name" value="GDP-FUCOSE PROTEIN O-FUCOSYLTRANSFERASE 2"/>
    <property type="match status" value="1"/>
</dbReference>
<comment type="catalytic activity">
    <reaction evidence="12">
        <text>L-seryl-[protein] + GDP-beta-L-fucose = 3-O-(alpha-L-fucosyl)-L-seryl-[protein] + GDP + H(+)</text>
        <dbReference type="Rhea" id="RHEA:63644"/>
        <dbReference type="Rhea" id="RHEA-COMP:9863"/>
        <dbReference type="Rhea" id="RHEA-COMP:17914"/>
        <dbReference type="ChEBI" id="CHEBI:15378"/>
        <dbReference type="ChEBI" id="CHEBI:29999"/>
        <dbReference type="ChEBI" id="CHEBI:57273"/>
        <dbReference type="ChEBI" id="CHEBI:58189"/>
        <dbReference type="ChEBI" id="CHEBI:189632"/>
        <dbReference type="EC" id="2.4.1.221"/>
    </reaction>
    <physiologicalReaction direction="left-to-right" evidence="12">
        <dbReference type="Rhea" id="RHEA:63645"/>
    </physiologicalReaction>
</comment>
<dbReference type="CDD" id="cd11298">
    <property type="entry name" value="O-FucT-2"/>
    <property type="match status" value="1"/>
</dbReference>
<dbReference type="Proteomes" id="UP000215902">
    <property type="component" value="Unassembled WGS sequence"/>
</dbReference>
<evidence type="ECO:0000256" key="7">
    <source>
        <dbReference type="ARBA" id="ARBA00023277"/>
    </source>
</evidence>
<accession>A0A267GMM8</accession>
<evidence type="ECO:0000256" key="5">
    <source>
        <dbReference type="ARBA" id="ARBA00022824"/>
    </source>
</evidence>
<dbReference type="InterPro" id="IPR045130">
    <property type="entry name" value="OFUT2-like"/>
</dbReference>
<evidence type="ECO:0000313" key="14">
    <source>
        <dbReference type="EMBL" id="PAA87276.1"/>
    </source>
</evidence>
<dbReference type="GO" id="GO:0046922">
    <property type="term" value="F:peptide-O-fucosyltransferase activity"/>
    <property type="evidence" value="ECO:0007669"/>
    <property type="project" value="UniProtKB-EC"/>
</dbReference>
<dbReference type="InterPro" id="IPR019378">
    <property type="entry name" value="GDP-Fuc_O-FucTrfase"/>
</dbReference>
<evidence type="ECO:0000256" key="12">
    <source>
        <dbReference type="ARBA" id="ARBA00048647"/>
    </source>
</evidence>
<evidence type="ECO:0000256" key="2">
    <source>
        <dbReference type="ARBA" id="ARBA00004922"/>
    </source>
</evidence>
<protein>
    <recommendedName>
        <fullName evidence="9">GDP-fucose protein O-fucosyltransferase 2</fullName>
        <ecNumber evidence="3">2.4.1.221</ecNumber>
    </recommendedName>
    <alternativeName>
        <fullName evidence="10">Peptide-O-fucosyltransferase 2</fullName>
    </alternativeName>
</protein>
<name>A0A267GMM8_9PLAT</name>
<comment type="subcellular location">
    <subcellularLocation>
        <location evidence="1">Endoplasmic reticulum</location>
    </subcellularLocation>
</comment>
<dbReference type="Pfam" id="PF10250">
    <property type="entry name" value="O-FucT"/>
    <property type="match status" value="1"/>
</dbReference>
<evidence type="ECO:0000256" key="13">
    <source>
        <dbReference type="SAM" id="SignalP"/>
    </source>
</evidence>
<dbReference type="Gene3D" id="3.40.50.11340">
    <property type="match status" value="1"/>
</dbReference>
<gene>
    <name evidence="14" type="ORF">BOX15_Mlig023470g1</name>
</gene>
<dbReference type="STRING" id="282301.A0A267GMM8"/>
<keyword evidence="5" id="KW-0256">Endoplasmic reticulum</keyword>
<dbReference type="OrthoDB" id="422368at2759"/>
<organism evidence="14 15">
    <name type="scientific">Macrostomum lignano</name>
    <dbReference type="NCBI Taxonomy" id="282301"/>
    <lineage>
        <taxon>Eukaryota</taxon>
        <taxon>Metazoa</taxon>
        <taxon>Spiralia</taxon>
        <taxon>Lophotrochozoa</taxon>
        <taxon>Platyhelminthes</taxon>
        <taxon>Rhabditophora</taxon>
        <taxon>Macrostomorpha</taxon>
        <taxon>Macrostomida</taxon>
        <taxon>Macrostomidae</taxon>
        <taxon>Macrostomum</taxon>
    </lineage>
</organism>
<evidence type="ECO:0000313" key="15">
    <source>
        <dbReference type="Proteomes" id="UP000215902"/>
    </source>
</evidence>
<comment type="caution">
    <text evidence="14">The sequence shown here is derived from an EMBL/GenBank/DDBJ whole genome shotgun (WGS) entry which is preliminary data.</text>
</comment>
<keyword evidence="15" id="KW-1185">Reference proteome</keyword>
<proteinExistence type="inferred from homology"/>